<dbReference type="Ensembl" id="ENSCCET00000020916.1">
    <property type="protein sequence ID" value="ENSCCEP00000013422.1"/>
    <property type="gene ID" value="ENSCCEG00000012925.1"/>
</dbReference>
<dbReference type="AlphaFoldDB" id="A0A8C0ZDU0"/>
<accession>A0A8C0ZDU0</accession>
<evidence type="ECO:0000313" key="2">
    <source>
        <dbReference type="Proteomes" id="UP000694410"/>
    </source>
</evidence>
<organism evidence="1 2">
    <name type="scientific">Cyanistes caeruleus</name>
    <name type="common">Eurasian blue tit</name>
    <name type="synonym">Parus caeruleus</name>
    <dbReference type="NCBI Taxonomy" id="156563"/>
    <lineage>
        <taxon>Eukaryota</taxon>
        <taxon>Metazoa</taxon>
        <taxon>Chordata</taxon>
        <taxon>Craniata</taxon>
        <taxon>Vertebrata</taxon>
        <taxon>Euteleostomi</taxon>
        <taxon>Archelosauria</taxon>
        <taxon>Archosauria</taxon>
        <taxon>Dinosauria</taxon>
        <taxon>Saurischia</taxon>
        <taxon>Theropoda</taxon>
        <taxon>Coelurosauria</taxon>
        <taxon>Aves</taxon>
        <taxon>Neognathae</taxon>
        <taxon>Neoaves</taxon>
        <taxon>Telluraves</taxon>
        <taxon>Australaves</taxon>
        <taxon>Passeriformes</taxon>
        <taxon>Paridae</taxon>
        <taxon>Cyanistes</taxon>
    </lineage>
</organism>
<sequence>MKPDLELREFHTQHSTYVYFVRKCKQAGLLDDIFEEMLDTLHLAQEKLMDDNTSETGMFQGDPWQGLSSQSRGADLNPRHLALGHLPEDTMVLNNSVIFASCQLSISSPEENQVLFKS</sequence>
<dbReference type="Proteomes" id="UP000694410">
    <property type="component" value="Unplaced"/>
</dbReference>
<name>A0A8C0ZDU0_CYACU</name>
<keyword evidence="2" id="KW-1185">Reference proteome</keyword>
<proteinExistence type="predicted"/>
<evidence type="ECO:0000313" key="1">
    <source>
        <dbReference type="Ensembl" id="ENSCCEP00000013422.1"/>
    </source>
</evidence>
<protein>
    <submittedName>
        <fullName evidence="1">Uncharacterized protein</fullName>
    </submittedName>
</protein>
<reference evidence="1" key="2">
    <citation type="submission" date="2025-09" db="UniProtKB">
        <authorList>
            <consortium name="Ensembl"/>
        </authorList>
    </citation>
    <scope>IDENTIFICATION</scope>
</reference>
<reference evidence="1" key="1">
    <citation type="submission" date="2025-08" db="UniProtKB">
        <authorList>
            <consortium name="Ensembl"/>
        </authorList>
    </citation>
    <scope>IDENTIFICATION</scope>
</reference>